<proteinExistence type="predicted"/>
<feature type="transmembrane region" description="Helical" evidence="1">
    <location>
        <begin position="154"/>
        <end position="174"/>
    </location>
</feature>
<evidence type="ECO:0000313" key="3">
    <source>
        <dbReference type="EMBL" id="GGY86980.1"/>
    </source>
</evidence>
<dbReference type="PANTHER" id="PTHR35797:SF1">
    <property type="entry name" value="PROTEASE"/>
    <property type="match status" value="1"/>
</dbReference>
<evidence type="ECO:0000259" key="2">
    <source>
        <dbReference type="Pfam" id="PF02517"/>
    </source>
</evidence>
<feature type="transmembrane region" description="Helical" evidence="1">
    <location>
        <begin position="7"/>
        <end position="29"/>
    </location>
</feature>
<keyword evidence="4" id="KW-1185">Reference proteome</keyword>
<dbReference type="Pfam" id="PF02517">
    <property type="entry name" value="Rce1-like"/>
    <property type="match status" value="1"/>
</dbReference>
<feature type="domain" description="CAAX prenyl protease 2/Lysostaphin resistance protein A-like" evidence="2">
    <location>
        <begin position="120"/>
        <end position="228"/>
    </location>
</feature>
<dbReference type="Proteomes" id="UP000619761">
    <property type="component" value="Unassembled WGS sequence"/>
</dbReference>
<organism evidence="3 4">
    <name type="scientific">Cellvibrio zantedeschiae</name>
    <dbReference type="NCBI Taxonomy" id="1237077"/>
    <lineage>
        <taxon>Bacteria</taxon>
        <taxon>Pseudomonadati</taxon>
        <taxon>Pseudomonadota</taxon>
        <taxon>Gammaproteobacteria</taxon>
        <taxon>Cellvibrionales</taxon>
        <taxon>Cellvibrionaceae</taxon>
        <taxon>Cellvibrio</taxon>
    </lineage>
</organism>
<gene>
    <name evidence="3" type="ORF">GCM10011613_35220</name>
</gene>
<evidence type="ECO:0000256" key="1">
    <source>
        <dbReference type="SAM" id="Phobius"/>
    </source>
</evidence>
<reference evidence="4" key="1">
    <citation type="journal article" date="2019" name="Int. J. Syst. Evol. Microbiol.">
        <title>The Global Catalogue of Microorganisms (GCM) 10K type strain sequencing project: providing services to taxonomists for standard genome sequencing and annotation.</title>
        <authorList>
            <consortium name="The Broad Institute Genomics Platform"/>
            <consortium name="The Broad Institute Genome Sequencing Center for Infectious Disease"/>
            <person name="Wu L."/>
            <person name="Ma J."/>
        </authorList>
    </citation>
    <scope>NUCLEOTIDE SEQUENCE [LARGE SCALE GENOMIC DNA]</scope>
    <source>
        <strain evidence="4">KCTC 32239</strain>
    </source>
</reference>
<keyword evidence="1" id="KW-0472">Membrane</keyword>
<sequence length="280" mass="30543">MLLNKKLIVFTLVTYLVSWACWLPIINALPADVFKSSANVLLLFLLGAYAPSLVGITLTYFYERGQGLKALFKRAFSVRVGAAPFLAAIVTGPILYTVATIFYVAFGGDVGAVNYGLLPWIPVVFVVPVVFGPLAEEFGWRGFALPQLDHKNKVVAASLIVGLIWALWHAPLFWAATGTAISGFPVAASSIALFFGMVIGASFLHTWLFNRANGSVFIAIMLHLSMNACGTITNMLFPEMSLEQKFDLYEYFVLAIWLLVVAVGLLKLKSRNNVLKSAAI</sequence>
<keyword evidence="3" id="KW-0378">Hydrolase</keyword>
<dbReference type="InterPro" id="IPR003675">
    <property type="entry name" value="Rce1/LyrA-like_dom"/>
</dbReference>
<accession>A0ABQ3BEQ3</accession>
<feature type="transmembrane region" description="Helical" evidence="1">
    <location>
        <begin position="216"/>
        <end position="237"/>
    </location>
</feature>
<dbReference type="EMBL" id="BMYZ01000004">
    <property type="protein sequence ID" value="GGY86980.1"/>
    <property type="molecule type" value="Genomic_DNA"/>
</dbReference>
<dbReference type="InterPro" id="IPR042150">
    <property type="entry name" value="MmRce1-like"/>
</dbReference>
<keyword evidence="3" id="KW-0482">Metalloprotease</keyword>
<name>A0ABQ3BEQ3_9GAMM</name>
<feature type="transmembrane region" description="Helical" evidence="1">
    <location>
        <begin position="180"/>
        <end position="204"/>
    </location>
</feature>
<dbReference type="PANTHER" id="PTHR35797">
    <property type="entry name" value="PROTEASE-RELATED"/>
    <property type="match status" value="1"/>
</dbReference>
<evidence type="ECO:0000313" key="4">
    <source>
        <dbReference type="Proteomes" id="UP000619761"/>
    </source>
</evidence>
<feature type="transmembrane region" description="Helical" evidence="1">
    <location>
        <begin position="83"/>
        <end position="106"/>
    </location>
</feature>
<keyword evidence="1" id="KW-1133">Transmembrane helix</keyword>
<feature type="transmembrane region" description="Helical" evidence="1">
    <location>
        <begin position="41"/>
        <end position="62"/>
    </location>
</feature>
<protein>
    <submittedName>
        <fullName evidence="3">CPBP family intramembrane metalloprotease</fullName>
    </submittedName>
</protein>
<dbReference type="GO" id="GO:0008237">
    <property type="term" value="F:metallopeptidase activity"/>
    <property type="evidence" value="ECO:0007669"/>
    <property type="project" value="UniProtKB-KW"/>
</dbReference>
<dbReference type="RefSeq" id="WP_189421055.1">
    <property type="nucleotide sequence ID" value="NZ_BMYZ01000004.1"/>
</dbReference>
<comment type="caution">
    <text evidence="3">The sequence shown here is derived from an EMBL/GenBank/DDBJ whole genome shotgun (WGS) entry which is preliminary data.</text>
</comment>
<feature type="transmembrane region" description="Helical" evidence="1">
    <location>
        <begin position="112"/>
        <end position="134"/>
    </location>
</feature>
<feature type="transmembrane region" description="Helical" evidence="1">
    <location>
        <begin position="249"/>
        <end position="268"/>
    </location>
</feature>
<keyword evidence="1" id="KW-0812">Transmembrane</keyword>
<keyword evidence="3" id="KW-0645">Protease</keyword>